<reference evidence="1" key="1">
    <citation type="submission" date="2023-02" db="EMBL/GenBank/DDBJ databases">
        <title>Colletotrichum kahawae CIFC_Que2 genome sequencing and assembly.</title>
        <authorList>
            <person name="Baroncelli R."/>
        </authorList>
    </citation>
    <scope>NUCLEOTIDE SEQUENCE</scope>
    <source>
        <strain evidence="1">CIFC_Que2</strain>
    </source>
</reference>
<proteinExistence type="predicted"/>
<evidence type="ECO:0000313" key="2">
    <source>
        <dbReference type="Proteomes" id="UP001281614"/>
    </source>
</evidence>
<comment type="caution">
    <text evidence="1">The sequence shown here is derived from an EMBL/GenBank/DDBJ whole genome shotgun (WGS) entry which is preliminary data.</text>
</comment>
<dbReference type="Proteomes" id="UP001281614">
    <property type="component" value="Unassembled WGS sequence"/>
</dbReference>
<evidence type="ECO:0000313" key="1">
    <source>
        <dbReference type="EMBL" id="KAK2780084.1"/>
    </source>
</evidence>
<dbReference type="AlphaFoldDB" id="A0AAD9YYL9"/>
<accession>A0AAD9YYL9</accession>
<gene>
    <name evidence="1" type="ORF">CKAH01_00028</name>
</gene>
<keyword evidence="2" id="KW-1185">Reference proteome</keyword>
<dbReference type="EMBL" id="VYYT01000001">
    <property type="protein sequence ID" value="KAK2780084.1"/>
    <property type="molecule type" value="Genomic_DNA"/>
</dbReference>
<organism evidence="1 2">
    <name type="scientific">Colletotrichum kahawae</name>
    <name type="common">Coffee berry disease fungus</name>
    <dbReference type="NCBI Taxonomy" id="34407"/>
    <lineage>
        <taxon>Eukaryota</taxon>
        <taxon>Fungi</taxon>
        <taxon>Dikarya</taxon>
        <taxon>Ascomycota</taxon>
        <taxon>Pezizomycotina</taxon>
        <taxon>Sordariomycetes</taxon>
        <taxon>Hypocreomycetidae</taxon>
        <taxon>Glomerellales</taxon>
        <taxon>Glomerellaceae</taxon>
        <taxon>Colletotrichum</taxon>
        <taxon>Colletotrichum gloeosporioides species complex</taxon>
    </lineage>
</organism>
<name>A0AAD9YYL9_COLKA</name>
<sequence>MDHSGPLLFQRQDKEPCTGCVDTFLSLEVGAGILPNGSAVQEAVNSRLPSAWRHLIDLLDLPGDDDEEEEKAGS</sequence>
<protein>
    <submittedName>
        <fullName evidence="1">Uncharacterized protein</fullName>
    </submittedName>
</protein>